<dbReference type="EMBL" id="GGEC01085782">
    <property type="protein sequence ID" value="MBX66266.1"/>
    <property type="molecule type" value="Transcribed_RNA"/>
</dbReference>
<name>A0A2P2QH34_RHIMU</name>
<reference evidence="1" key="1">
    <citation type="submission" date="2018-02" db="EMBL/GenBank/DDBJ databases">
        <title>Rhizophora mucronata_Transcriptome.</title>
        <authorList>
            <person name="Meera S.P."/>
            <person name="Sreeshan A."/>
            <person name="Augustine A."/>
        </authorList>
    </citation>
    <scope>NUCLEOTIDE SEQUENCE</scope>
    <source>
        <tissue evidence="1">Leaf</tissue>
    </source>
</reference>
<sequence length="28" mass="3382">MIDENDILRVGNYVSKLKCTEKFEFYII</sequence>
<organism evidence="1">
    <name type="scientific">Rhizophora mucronata</name>
    <name type="common">Asiatic mangrove</name>
    <dbReference type="NCBI Taxonomy" id="61149"/>
    <lineage>
        <taxon>Eukaryota</taxon>
        <taxon>Viridiplantae</taxon>
        <taxon>Streptophyta</taxon>
        <taxon>Embryophyta</taxon>
        <taxon>Tracheophyta</taxon>
        <taxon>Spermatophyta</taxon>
        <taxon>Magnoliopsida</taxon>
        <taxon>eudicotyledons</taxon>
        <taxon>Gunneridae</taxon>
        <taxon>Pentapetalae</taxon>
        <taxon>rosids</taxon>
        <taxon>fabids</taxon>
        <taxon>Malpighiales</taxon>
        <taxon>Rhizophoraceae</taxon>
        <taxon>Rhizophora</taxon>
    </lineage>
</organism>
<protein>
    <submittedName>
        <fullName evidence="1">Uncharacterized protein</fullName>
    </submittedName>
</protein>
<dbReference type="AlphaFoldDB" id="A0A2P2QH34"/>
<proteinExistence type="predicted"/>
<accession>A0A2P2QH34</accession>
<evidence type="ECO:0000313" key="1">
    <source>
        <dbReference type="EMBL" id="MBX66266.1"/>
    </source>
</evidence>